<dbReference type="GeneID" id="4600608"/>
<organism evidence="1 2">
    <name type="scientific">Thermofilum pendens (strain DSM 2475 / Hrk 5)</name>
    <dbReference type="NCBI Taxonomy" id="368408"/>
    <lineage>
        <taxon>Archaea</taxon>
        <taxon>Thermoproteota</taxon>
        <taxon>Thermoprotei</taxon>
        <taxon>Thermofilales</taxon>
        <taxon>Thermofilaceae</taxon>
        <taxon>Thermofilum</taxon>
    </lineage>
</organism>
<reference evidence="2" key="1">
    <citation type="journal article" date="2008" name="J. Bacteriol.">
        <title>Genome sequence of Thermofilum pendens reveals an exceptional loss of biosynthetic pathways without genome reduction.</title>
        <authorList>
            <person name="Anderson I."/>
            <person name="Rodriguez J."/>
            <person name="Susanti D."/>
            <person name="Porat I."/>
            <person name="Reich C."/>
            <person name="Ulrich L.E."/>
            <person name="Elkins J.G."/>
            <person name="Mavromatis K."/>
            <person name="Lykidis A."/>
            <person name="Kim E."/>
            <person name="Thompson L.S."/>
            <person name="Nolan M."/>
            <person name="Land M."/>
            <person name="Copeland A."/>
            <person name="Lapidus A."/>
            <person name="Lucas S."/>
            <person name="Detter C."/>
            <person name="Zhulin I.B."/>
            <person name="Olsen G.J."/>
            <person name="Whitman W."/>
            <person name="Mukhopadhyay B."/>
            <person name="Bristow J."/>
            <person name="Kyrpides N."/>
        </authorList>
    </citation>
    <scope>NUCLEOTIDE SEQUENCE [LARGE SCALE GENOMIC DNA]</scope>
    <source>
        <strain evidence="2">DSM 2475 / Hrk 5</strain>
    </source>
</reference>
<dbReference type="EnsemblBacteria" id="ABL77971">
    <property type="protein sequence ID" value="ABL77971"/>
    <property type="gene ID" value="Tpen_0565"/>
</dbReference>
<dbReference type="eggNOG" id="arCOG10867">
    <property type="taxonomic scope" value="Archaea"/>
</dbReference>
<dbReference type="RefSeq" id="WP_011752236.1">
    <property type="nucleotide sequence ID" value="NC_008698.1"/>
</dbReference>
<dbReference type="EMBL" id="CP000505">
    <property type="protein sequence ID" value="ABL77971.1"/>
    <property type="molecule type" value="Genomic_DNA"/>
</dbReference>
<keyword evidence="2" id="KW-1185">Reference proteome</keyword>
<gene>
    <name evidence="1" type="ordered locus">Tpen_0565</name>
</gene>
<evidence type="ECO:0000313" key="1">
    <source>
        <dbReference type="EMBL" id="ABL77971.1"/>
    </source>
</evidence>
<proteinExistence type="predicted"/>
<dbReference type="HOGENOM" id="CLU_596691_0_0_2"/>
<name>A1RXP1_THEPD</name>
<sequence>MVERYMRGNGAGEGFEEFDEWFIRRKIEELLRRALFPPSGYRGLKATHEEVAQELAEIRGNYAQYGEAYVEYVGRLGEGEEKAFREAEKAMREALKRVDELKIKRTGKTRWKAKLPGEKWRIYVSRKPNGYWSVEVVLLLKIARLRLPDVLELSPELLVAAQTGWILGDASYIADHGRVDMATAQSWQVASFPGFWPGKEVTVYVRSIVINETRVSMVWFIYVHGVRDAPREWALRKEEKQGIILAEIEAANEGKVDIVRALKLALLYVTDGEYPGSSNTGKHLLQFAVGQRSRQVRTEGAVRVARLLYEKVPQLLEYMAASGCQKAEFLASLASVKPRHYAPRYLEVCGVKMNLRLAGPKNRRYLMAQVYITRNNEEMLRDFPERARREGLEVRRVKVSKRYWGYRAGEKSLMKYADRYPRVYDTLIAFVQEELEAMPLDHPARPSVERLLERLRKARERALKKLGARQE</sequence>
<dbReference type="AlphaFoldDB" id="A1RXP1"/>
<protein>
    <recommendedName>
        <fullName evidence="3">PaREP2b</fullName>
    </recommendedName>
</protein>
<evidence type="ECO:0000313" key="2">
    <source>
        <dbReference type="Proteomes" id="UP000000641"/>
    </source>
</evidence>
<evidence type="ECO:0008006" key="3">
    <source>
        <dbReference type="Google" id="ProtNLM"/>
    </source>
</evidence>
<accession>A1RXP1</accession>
<dbReference type="KEGG" id="tpe:Tpen_0565"/>
<dbReference type="OrthoDB" id="25668at2157"/>
<dbReference type="Proteomes" id="UP000000641">
    <property type="component" value="Chromosome"/>
</dbReference>